<protein>
    <submittedName>
        <fullName evidence="2">Uncharacterized protein</fullName>
    </submittedName>
</protein>
<sequence>MEDILSGMLRHRKLLSNQLKRLSEYVEVMQLGIIHPPPINFDFYGGEHFNDSCYLYSMENYWWEQELHPYDQYEEERLSNLENVGKVAKEVAKIPFLVTREENFEEVKVHEEGLVEEHDSRERDEEKGEERTQQQWEKNSQVKIQQENILQVNIPPHQLIERHVECDKSLSVILSLNINTSLAMVWKRLLEYMSFMESLAKKQKCKEDVFYVIFMPP</sequence>
<evidence type="ECO:0000256" key="1">
    <source>
        <dbReference type="SAM" id="MobiDB-lite"/>
    </source>
</evidence>
<dbReference type="Proteomes" id="UP000053555">
    <property type="component" value="Unassembled WGS sequence"/>
</dbReference>
<evidence type="ECO:0000313" key="2">
    <source>
        <dbReference type="EMBL" id="KHN39747.1"/>
    </source>
</evidence>
<proteinExistence type="predicted"/>
<organism evidence="2">
    <name type="scientific">Glycine soja</name>
    <name type="common">Wild soybean</name>
    <dbReference type="NCBI Taxonomy" id="3848"/>
    <lineage>
        <taxon>Eukaryota</taxon>
        <taxon>Viridiplantae</taxon>
        <taxon>Streptophyta</taxon>
        <taxon>Embryophyta</taxon>
        <taxon>Tracheophyta</taxon>
        <taxon>Spermatophyta</taxon>
        <taxon>Magnoliopsida</taxon>
        <taxon>eudicotyledons</taxon>
        <taxon>Gunneridae</taxon>
        <taxon>Pentapetalae</taxon>
        <taxon>rosids</taxon>
        <taxon>fabids</taxon>
        <taxon>Fabales</taxon>
        <taxon>Fabaceae</taxon>
        <taxon>Papilionoideae</taxon>
        <taxon>50 kb inversion clade</taxon>
        <taxon>NPAAA clade</taxon>
        <taxon>indigoferoid/millettioid clade</taxon>
        <taxon>Phaseoleae</taxon>
        <taxon>Glycine</taxon>
        <taxon>Glycine subgen. Soja</taxon>
    </lineage>
</organism>
<gene>
    <name evidence="2" type="ORF">glysoja_042376</name>
</gene>
<dbReference type="AlphaFoldDB" id="A0A0B2S674"/>
<accession>A0A0B2S674</accession>
<name>A0A0B2S674_GLYSO</name>
<dbReference type="EMBL" id="KN646152">
    <property type="protein sequence ID" value="KHN39747.1"/>
    <property type="molecule type" value="Genomic_DNA"/>
</dbReference>
<reference evidence="2" key="1">
    <citation type="submission" date="2014-07" db="EMBL/GenBank/DDBJ databases">
        <title>Identification of a novel salt tolerance gene in wild soybean by whole-genome sequencing.</title>
        <authorList>
            <person name="Lam H.-M."/>
            <person name="Qi X."/>
            <person name="Li M.-W."/>
            <person name="Liu X."/>
            <person name="Xie M."/>
            <person name="Ni M."/>
            <person name="Xu X."/>
        </authorList>
    </citation>
    <scope>NUCLEOTIDE SEQUENCE [LARGE SCALE GENOMIC DNA]</scope>
    <source>
        <tissue evidence="2">Root</tissue>
    </source>
</reference>
<feature type="compositionally biased region" description="Basic and acidic residues" evidence="1">
    <location>
        <begin position="109"/>
        <end position="132"/>
    </location>
</feature>
<feature type="region of interest" description="Disordered" evidence="1">
    <location>
        <begin position="109"/>
        <end position="140"/>
    </location>
</feature>